<name>A0A6J6TEA4_9ZZZZ</name>
<sequence length="175" mass="19091">MSSPGFAAGQIEELLVDLATRAAVDGRTGAIRVVGGSAIALMNTDRRATHDIDAVLAPADQLLDIAHDMARLRGLRHDWLNDAVKGFVPPVGAEDWVEIHRVGDVSVSIGSPEMLLAMKLYANRGIRDTEDIEYLLGVCEITSLAQAQEIYERYHAQDVITDSASLRIQAWLDAR</sequence>
<accession>A0A6J6TEA4</accession>
<reference evidence="2" key="1">
    <citation type="submission" date="2020-05" db="EMBL/GenBank/DDBJ databases">
        <authorList>
            <person name="Chiriac C."/>
            <person name="Salcher M."/>
            <person name="Ghai R."/>
            <person name="Kavagutti S V."/>
        </authorList>
    </citation>
    <scope>NUCLEOTIDE SEQUENCE</scope>
</reference>
<dbReference type="InterPro" id="IPR045792">
    <property type="entry name" value="DUF6036"/>
</dbReference>
<dbReference type="AlphaFoldDB" id="A0A6J6TEA4"/>
<protein>
    <submittedName>
        <fullName evidence="2">Unannotated protein</fullName>
    </submittedName>
</protein>
<feature type="domain" description="DUF6036" evidence="1">
    <location>
        <begin position="33"/>
        <end position="144"/>
    </location>
</feature>
<evidence type="ECO:0000313" key="2">
    <source>
        <dbReference type="EMBL" id="CAB4745752.1"/>
    </source>
</evidence>
<proteinExistence type="predicted"/>
<organism evidence="2">
    <name type="scientific">freshwater metagenome</name>
    <dbReference type="NCBI Taxonomy" id="449393"/>
    <lineage>
        <taxon>unclassified sequences</taxon>
        <taxon>metagenomes</taxon>
        <taxon>ecological metagenomes</taxon>
    </lineage>
</organism>
<dbReference type="Pfam" id="PF19502">
    <property type="entry name" value="DUF6036"/>
    <property type="match status" value="1"/>
</dbReference>
<dbReference type="EMBL" id="CAEZYW010000154">
    <property type="protein sequence ID" value="CAB4745752.1"/>
    <property type="molecule type" value="Genomic_DNA"/>
</dbReference>
<evidence type="ECO:0000259" key="1">
    <source>
        <dbReference type="Pfam" id="PF19502"/>
    </source>
</evidence>
<gene>
    <name evidence="2" type="ORF">UFOPK2786_01026</name>
</gene>